<keyword evidence="2" id="KW-1185">Reference proteome</keyword>
<organism evidence="1 2">
    <name type="scientific">Avibacterium endocarditidis</name>
    <dbReference type="NCBI Taxonomy" id="380674"/>
    <lineage>
        <taxon>Bacteria</taxon>
        <taxon>Pseudomonadati</taxon>
        <taxon>Pseudomonadota</taxon>
        <taxon>Gammaproteobacteria</taxon>
        <taxon>Pasteurellales</taxon>
        <taxon>Pasteurellaceae</taxon>
        <taxon>Avibacterium</taxon>
    </lineage>
</organism>
<gene>
    <name evidence="1" type="ORF">C3Z13_04545</name>
</gene>
<comment type="caution">
    <text evidence="1">The sequence shown here is derived from an EMBL/GenBank/DDBJ whole genome shotgun (WGS) entry which is preliminary data.</text>
</comment>
<evidence type="ECO:0000313" key="2">
    <source>
        <dbReference type="Proteomes" id="UP000237229"/>
    </source>
</evidence>
<accession>A0ABX4ZSU3</accession>
<sequence length="73" mass="8376">MHLNPKTIVNQIKWGKESVFNDGFLAMMNYFLIELLPVHRLQGKKCKSSDKSKPYANIFKGGTAIIFFTILRS</sequence>
<evidence type="ECO:0000313" key="1">
    <source>
        <dbReference type="EMBL" id="POY42591.1"/>
    </source>
</evidence>
<name>A0ABX4ZSU3_9PAST</name>
<proteinExistence type="predicted"/>
<dbReference type="Proteomes" id="UP000237229">
    <property type="component" value="Unassembled WGS sequence"/>
</dbReference>
<reference evidence="1 2" key="1">
    <citation type="submission" date="2018-02" db="EMBL/GenBank/DDBJ databases">
        <title>Classification genera of Pasteurellaceae by whole genome sequence comparison.</title>
        <authorList>
            <person name="Christensen H."/>
        </authorList>
    </citation>
    <scope>NUCLEOTIDE SEQUENCE [LARGE SCALE GENOMIC DNA]</scope>
    <source>
        <strain evidence="1 2">20186H4H1</strain>
    </source>
</reference>
<dbReference type="EMBL" id="PQVI01000058">
    <property type="protein sequence ID" value="POY42591.1"/>
    <property type="molecule type" value="Genomic_DNA"/>
</dbReference>
<protein>
    <submittedName>
        <fullName evidence="1">Uncharacterized protein</fullName>
    </submittedName>
</protein>